<evidence type="ECO:0000256" key="4">
    <source>
        <dbReference type="ARBA" id="ARBA00007637"/>
    </source>
</evidence>
<dbReference type="Gene3D" id="3.40.50.720">
    <property type="entry name" value="NAD(P)-binding Rossmann-like Domain"/>
    <property type="match status" value="1"/>
</dbReference>
<evidence type="ECO:0000256" key="3">
    <source>
        <dbReference type="ARBA" id="ARBA00004947"/>
    </source>
</evidence>
<comment type="catalytic activity">
    <reaction evidence="1 9">
        <text>UDP-alpha-D-glucose = UDP-alpha-D-galactose</text>
        <dbReference type="Rhea" id="RHEA:22168"/>
        <dbReference type="ChEBI" id="CHEBI:58885"/>
        <dbReference type="ChEBI" id="CHEBI:66914"/>
        <dbReference type="EC" id="5.1.3.2"/>
    </reaction>
</comment>
<dbReference type="Proteomes" id="UP001065174">
    <property type="component" value="Chromosome"/>
</dbReference>
<dbReference type="InterPro" id="IPR005886">
    <property type="entry name" value="UDP_G4E"/>
</dbReference>
<evidence type="ECO:0000256" key="5">
    <source>
        <dbReference type="ARBA" id="ARBA00013189"/>
    </source>
</evidence>
<dbReference type="SUPFAM" id="SSF51735">
    <property type="entry name" value="NAD(P)-binding Rossmann-fold domains"/>
    <property type="match status" value="1"/>
</dbReference>
<dbReference type="PANTHER" id="PTHR43725:SF47">
    <property type="entry name" value="UDP-GLUCOSE 4-EPIMERASE"/>
    <property type="match status" value="1"/>
</dbReference>
<comment type="subunit">
    <text evidence="9">Homodimer.</text>
</comment>
<dbReference type="Gene3D" id="3.90.25.10">
    <property type="entry name" value="UDP-galactose 4-epimerase, domain 1"/>
    <property type="match status" value="1"/>
</dbReference>
<evidence type="ECO:0000313" key="12">
    <source>
        <dbReference type="Proteomes" id="UP001065174"/>
    </source>
</evidence>
<reference evidence="11" key="1">
    <citation type="submission" date="2022-09" db="EMBL/GenBank/DDBJ databases">
        <title>Comparative genomics and taxonomic characterization of three novel marine species of genus Reichenbachiella exhibiting antioxidant and polysaccharide degradation activities.</title>
        <authorList>
            <person name="Muhammad N."/>
            <person name="Lee Y.-J."/>
            <person name="Ko J."/>
            <person name="Kim S.-G."/>
        </authorList>
    </citation>
    <scope>NUCLEOTIDE SEQUENCE</scope>
    <source>
        <strain evidence="11">BKB1-1</strain>
    </source>
</reference>
<dbReference type="RefSeq" id="WP_262308006.1">
    <property type="nucleotide sequence ID" value="NZ_CP106679.1"/>
</dbReference>
<protein>
    <recommendedName>
        <fullName evidence="6 9">UDP-glucose 4-epimerase</fullName>
        <ecNumber evidence="5 9">5.1.3.2</ecNumber>
    </recommendedName>
</protein>
<keyword evidence="12" id="KW-1185">Reference proteome</keyword>
<evidence type="ECO:0000256" key="2">
    <source>
        <dbReference type="ARBA" id="ARBA00001911"/>
    </source>
</evidence>
<evidence type="ECO:0000256" key="6">
    <source>
        <dbReference type="ARBA" id="ARBA00018569"/>
    </source>
</evidence>
<keyword evidence="9" id="KW-0119">Carbohydrate metabolism</keyword>
<evidence type="ECO:0000256" key="9">
    <source>
        <dbReference type="RuleBase" id="RU366046"/>
    </source>
</evidence>
<comment type="cofactor">
    <cofactor evidence="2 9">
        <name>NAD(+)</name>
        <dbReference type="ChEBI" id="CHEBI:57540"/>
    </cofactor>
</comment>
<comment type="pathway">
    <text evidence="3 9">Carbohydrate metabolism; galactose metabolism.</text>
</comment>
<dbReference type="Pfam" id="PF16363">
    <property type="entry name" value="GDP_Man_Dehyd"/>
    <property type="match status" value="1"/>
</dbReference>
<evidence type="ECO:0000256" key="8">
    <source>
        <dbReference type="ARBA" id="ARBA00023235"/>
    </source>
</evidence>
<dbReference type="EMBL" id="CP106679">
    <property type="protein sequence ID" value="UXP30559.1"/>
    <property type="molecule type" value="Genomic_DNA"/>
</dbReference>
<gene>
    <name evidence="11" type="primary">galE</name>
    <name evidence="11" type="ORF">N6H18_09350</name>
</gene>
<evidence type="ECO:0000259" key="10">
    <source>
        <dbReference type="Pfam" id="PF16363"/>
    </source>
</evidence>
<organism evidence="11 12">
    <name type="scientific">Reichenbachiella agarivorans</name>
    <dbReference type="NCBI Taxonomy" id="2979464"/>
    <lineage>
        <taxon>Bacteria</taxon>
        <taxon>Pseudomonadati</taxon>
        <taxon>Bacteroidota</taxon>
        <taxon>Cytophagia</taxon>
        <taxon>Cytophagales</taxon>
        <taxon>Reichenbachiellaceae</taxon>
        <taxon>Reichenbachiella</taxon>
    </lineage>
</organism>
<dbReference type="NCBIfam" id="TIGR01179">
    <property type="entry name" value="galE"/>
    <property type="match status" value="1"/>
</dbReference>
<evidence type="ECO:0000256" key="1">
    <source>
        <dbReference type="ARBA" id="ARBA00000083"/>
    </source>
</evidence>
<keyword evidence="7 9" id="KW-0520">NAD</keyword>
<evidence type="ECO:0000256" key="7">
    <source>
        <dbReference type="ARBA" id="ARBA00023027"/>
    </source>
</evidence>
<dbReference type="CDD" id="cd05247">
    <property type="entry name" value="UDP_G4E_1_SDR_e"/>
    <property type="match status" value="1"/>
</dbReference>
<feature type="domain" description="NAD(P)-binding" evidence="10">
    <location>
        <begin position="5"/>
        <end position="324"/>
    </location>
</feature>
<dbReference type="EC" id="5.1.3.2" evidence="5 9"/>
<dbReference type="PANTHER" id="PTHR43725">
    <property type="entry name" value="UDP-GLUCOSE 4-EPIMERASE"/>
    <property type="match status" value="1"/>
</dbReference>
<proteinExistence type="inferred from homology"/>
<evidence type="ECO:0000313" key="11">
    <source>
        <dbReference type="EMBL" id="UXP30559.1"/>
    </source>
</evidence>
<dbReference type="InterPro" id="IPR036291">
    <property type="entry name" value="NAD(P)-bd_dom_sf"/>
</dbReference>
<dbReference type="InterPro" id="IPR016040">
    <property type="entry name" value="NAD(P)-bd_dom"/>
</dbReference>
<sequence>MKNILVTGGMGYIGSHTCVELIQAGLQPIIIDNLDNSEIWIKDRLEEITGAKFPFYQADCANKDVLEQVFQEHKIEGVIHFAANKAVGESVSAPLKYYNNNINSLLSVLEVSNKYNCQNLVFSSSCTVYGEPDMLPVDENAAIKQAESPYGSTKIFCETIIQDFIKSQKNYKSILLRYFNPIGAHSSSLIGELPLGVPGNLVPFITQTACGLREKLTVFGNDYNTVDGSCIRDYIHVVDLAKAHVKAFEYLFKQTQPTCTAINIGTGVGYSVLQLVQTFEQATGVNLNYEIGPKRAGDVEAVYANATKAKQLLNWESELTMEDALIDSWNWQKTLER</sequence>
<dbReference type="GO" id="GO:0003978">
    <property type="term" value="F:UDP-glucose 4-epimerase activity"/>
    <property type="evidence" value="ECO:0007669"/>
    <property type="project" value="UniProtKB-EC"/>
</dbReference>
<accession>A0ABY6CJJ3</accession>
<name>A0ABY6CJJ3_9BACT</name>
<keyword evidence="8 9" id="KW-0413">Isomerase</keyword>
<comment type="similarity">
    <text evidence="4 9">Belongs to the NAD(P)-dependent epimerase/dehydratase family.</text>
</comment>